<evidence type="ECO:0000313" key="1">
    <source>
        <dbReference type="EMBL" id="TCO45549.1"/>
    </source>
</evidence>
<sequence length="112" mass="12628">MGTSPPQLIVTPFGYYIGTRLSLLTSGRVGIPPARRGQLLLSDAELNCEGRALHLGCIQLKLHRLPLRVERGCLKFNRSFLLSNRSLLLGIRFQLISVSKSRIGERYRRDHS</sequence>
<proteinExistence type="predicted"/>
<dbReference type="Proteomes" id="UP000295573">
    <property type="component" value="Unassembled WGS sequence"/>
</dbReference>
<organism evidence="1 2">
    <name type="scientific">Kribbella antiqua</name>
    <dbReference type="NCBI Taxonomy" id="2512217"/>
    <lineage>
        <taxon>Bacteria</taxon>
        <taxon>Bacillati</taxon>
        <taxon>Actinomycetota</taxon>
        <taxon>Actinomycetes</taxon>
        <taxon>Propionibacteriales</taxon>
        <taxon>Kribbellaceae</taxon>
        <taxon>Kribbella</taxon>
    </lineage>
</organism>
<keyword evidence="2" id="KW-1185">Reference proteome</keyword>
<evidence type="ECO:0000313" key="2">
    <source>
        <dbReference type="Proteomes" id="UP000295573"/>
    </source>
</evidence>
<dbReference type="AlphaFoldDB" id="A0A4R2INI1"/>
<protein>
    <submittedName>
        <fullName evidence="1">Uncharacterized protein</fullName>
    </submittedName>
</protein>
<dbReference type="EMBL" id="SLWR01000008">
    <property type="protein sequence ID" value="TCO45549.1"/>
    <property type="molecule type" value="Genomic_DNA"/>
</dbReference>
<comment type="caution">
    <text evidence="1">The sequence shown here is derived from an EMBL/GenBank/DDBJ whole genome shotgun (WGS) entry which is preliminary data.</text>
</comment>
<gene>
    <name evidence="1" type="ORF">EV646_108172</name>
</gene>
<reference evidence="1 2" key="1">
    <citation type="journal article" date="2015" name="Stand. Genomic Sci.">
        <title>Genomic Encyclopedia of Bacterial and Archaeal Type Strains, Phase III: the genomes of soil and plant-associated and newly described type strains.</title>
        <authorList>
            <person name="Whitman W.B."/>
            <person name="Woyke T."/>
            <person name="Klenk H.P."/>
            <person name="Zhou Y."/>
            <person name="Lilburn T.G."/>
            <person name="Beck B.J."/>
            <person name="De Vos P."/>
            <person name="Vandamme P."/>
            <person name="Eisen J.A."/>
            <person name="Garrity G."/>
            <person name="Hugenholtz P."/>
            <person name="Kyrpides N.C."/>
        </authorList>
    </citation>
    <scope>NUCLEOTIDE SEQUENCE [LARGE SCALE GENOMIC DNA]</scope>
    <source>
        <strain evidence="1 2">VKM Ac-2541</strain>
    </source>
</reference>
<name>A0A4R2INI1_9ACTN</name>
<accession>A0A4R2INI1</accession>